<dbReference type="Proteomes" id="UP001244011">
    <property type="component" value="Unassembled WGS sequence"/>
</dbReference>
<dbReference type="EMBL" id="MU839015">
    <property type="protein sequence ID" value="KAK1765464.1"/>
    <property type="molecule type" value="Genomic_DNA"/>
</dbReference>
<organism evidence="1 2">
    <name type="scientific">Phialemonium atrogriseum</name>
    <dbReference type="NCBI Taxonomy" id="1093897"/>
    <lineage>
        <taxon>Eukaryota</taxon>
        <taxon>Fungi</taxon>
        <taxon>Dikarya</taxon>
        <taxon>Ascomycota</taxon>
        <taxon>Pezizomycotina</taxon>
        <taxon>Sordariomycetes</taxon>
        <taxon>Sordariomycetidae</taxon>
        <taxon>Cephalothecales</taxon>
        <taxon>Cephalothecaceae</taxon>
        <taxon>Phialemonium</taxon>
    </lineage>
</organism>
<comment type="caution">
    <text evidence="1">The sequence shown here is derived from an EMBL/GenBank/DDBJ whole genome shotgun (WGS) entry which is preliminary data.</text>
</comment>
<dbReference type="AlphaFoldDB" id="A0AAJ0FKE6"/>
<evidence type="ECO:0000313" key="2">
    <source>
        <dbReference type="Proteomes" id="UP001244011"/>
    </source>
</evidence>
<dbReference type="RefSeq" id="XP_060281677.1">
    <property type="nucleotide sequence ID" value="XM_060422115.1"/>
</dbReference>
<sequence length="212" mass="25524">MEVADQLNSPLFSLPLEIRTRIYDFYLAFDDRDFGYTKRPLFVYLDNGEYSKGLPSLMLACKRSYQEMRTQVHHESILRVLMSQWSPRIGFAVHGNLRYDRLHKLYLIVSMEHPYWNRWLGFFEEISHRISGLRELVVDWEPRQFNLSGREAALHEKKENHFLRLVGGLKELRLIRLYGDIPPHWTKKLEEMTAARIISFKLRWWKEPGRDW</sequence>
<dbReference type="GeneID" id="85305302"/>
<name>A0AAJ0FKE6_9PEZI</name>
<gene>
    <name evidence="1" type="ORF">QBC33DRAFT_141591</name>
</gene>
<accession>A0AAJ0FKE6</accession>
<proteinExistence type="predicted"/>
<evidence type="ECO:0000313" key="1">
    <source>
        <dbReference type="EMBL" id="KAK1765464.1"/>
    </source>
</evidence>
<keyword evidence="2" id="KW-1185">Reference proteome</keyword>
<reference evidence="1" key="1">
    <citation type="submission" date="2023-06" db="EMBL/GenBank/DDBJ databases">
        <title>Genome-scale phylogeny and comparative genomics of the fungal order Sordariales.</title>
        <authorList>
            <consortium name="Lawrence Berkeley National Laboratory"/>
            <person name="Hensen N."/>
            <person name="Bonometti L."/>
            <person name="Westerberg I."/>
            <person name="Brannstrom I.O."/>
            <person name="Guillou S."/>
            <person name="Cros-Aarteil S."/>
            <person name="Calhoun S."/>
            <person name="Haridas S."/>
            <person name="Kuo A."/>
            <person name="Mondo S."/>
            <person name="Pangilinan J."/>
            <person name="Riley R."/>
            <person name="Labutti K."/>
            <person name="Andreopoulos B."/>
            <person name="Lipzen A."/>
            <person name="Chen C."/>
            <person name="Yanf M."/>
            <person name="Daum C."/>
            <person name="Ng V."/>
            <person name="Clum A."/>
            <person name="Steindorff A."/>
            <person name="Ohm R."/>
            <person name="Martin F."/>
            <person name="Silar P."/>
            <person name="Natvig D."/>
            <person name="Lalanne C."/>
            <person name="Gautier V."/>
            <person name="Ament-Velasquez S.L."/>
            <person name="Kruys A."/>
            <person name="Hutchinson M.I."/>
            <person name="Powell A.J."/>
            <person name="Barry K."/>
            <person name="Miller A.N."/>
            <person name="Grigoriev I.V."/>
            <person name="Debuchy R."/>
            <person name="Gladieux P."/>
            <person name="Thoren M.H."/>
            <person name="Johannesson H."/>
        </authorList>
    </citation>
    <scope>NUCLEOTIDE SEQUENCE</scope>
    <source>
        <strain evidence="1">8032-3</strain>
    </source>
</reference>
<protein>
    <submittedName>
        <fullName evidence="1">Uncharacterized protein</fullName>
    </submittedName>
</protein>